<dbReference type="AlphaFoldDB" id="A0AB40C3B9"/>
<name>A0AB40C3B9_DIOCR</name>
<protein>
    <submittedName>
        <fullName evidence="3">Uncharacterized protein LOC120271661</fullName>
    </submittedName>
</protein>
<evidence type="ECO:0000313" key="3">
    <source>
        <dbReference type="RefSeq" id="XP_039134269.1"/>
    </source>
</evidence>
<dbReference type="GeneID" id="120271661"/>
<dbReference type="InterPro" id="IPR026960">
    <property type="entry name" value="RVT-Znf"/>
</dbReference>
<sequence length="363" mass="41057">MDVDVDCLTISDVTIGDRWNETQLEHVFGTNFNVQELTSSSIDPNSCNHWIWNPHTRHHKISAFVYKHLNQNLTQSESWPGWQLLWKLNIAPRTKHFLWTVFHGRLSTSNFLFQLRLGPNNTCALCGLFPETIDHLFCQCIIAKHVWNYLSLKINTYIHFPIGFAVGSWLTDGNLSKHCASIIAATAWLIWKSHCDVIFRNAIINIPAIACRALSHVQEYTASNRCLAGHKLILNNFSCANELFLFSHSSPNPGCCAIAMIDSLMDELSALDVALHSVLDNRLNIKHIFVNTTTTLSILNHPNPVTTWRFNSQIANIRSLLEELGSSIHCTPKTWMLPAVNLATHGVNSSDINLFLFGRELPH</sequence>
<dbReference type="RefSeq" id="XP_039134269.1">
    <property type="nucleotide sequence ID" value="XM_039278335.1"/>
</dbReference>
<accession>A0AB40C3B9</accession>
<evidence type="ECO:0000259" key="1">
    <source>
        <dbReference type="Pfam" id="PF13966"/>
    </source>
</evidence>
<proteinExistence type="predicted"/>
<keyword evidence="2" id="KW-1185">Reference proteome</keyword>
<organism evidence="2 3">
    <name type="scientific">Dioscorea cayennensis subsp. rotundata</name>
    <name type="common">White Guinea yam</name>
    <name type="synonym">Dioscorea rotundata</name>
    <dbReference type="NCBI Taxonomy" id="55577"/>
    <lineage>
        <taxon>Eukaryota</taxon>
        <taxon>Viridiplantae</taxon>
        <taxon>Streptophyta</taxon>
        <taxon>Embryophyta</taxon>
        <taxon>Tracheophyta</taxon>
        <taxon>Spermatophyta</taxon>
        <taxon>Magnoliopsida</taxon>
        <taxon>Liliopsida</taxon>
        <taxon>Dioscoreales</taxon>
        <taxon>Dioscoreaceae</taxon>
        <taxon>Dioscorea</taxon>
    </lineage>
</organism>
<feature type="domain" description="Reverse transcriptase zinc-binding" evidence="1">
    <location>
        <begin position="65"/>
        <end position="147"/>
    </location>
</feature>
<gene>
    <name evidence="3" type="primary">LOC120271661</name>
</gene>
<reference evidence="3" key="1">
    <citation type="submission" date="2025-08" db="UniProtKB">
        <authorList>
            <consortium name="RefSeq"/>
        </authorList>
    </citation>
    <scope>IDENTIFICATION</scope>
</reference>
<evidence type="ECO:0000313" key="2">
    <source>
        <dbReference type="Proteomes" id="UP001515500"/>
    </source>
</evidence>
<dbReference type="Pfam" id="PF13966">
    <property type="entry name" value="zf-RVT"/>
    <property type="match status" value="1"/>
</dbReference>
<dbReference type="Proteomes" id="UP001515500">
    <property type="component" value="Chromosome 11"/>
</dbReference>